<evidence type="ECO:0000313" key="1">
    <source>
        <dbReference type="EMBL" id="KNG94635.1"/>
    </source>
</evidence>
<evidence type="ECO:0000313" key="2">
    <source>
        <dbReference type="Proteomes" id="UP000036938"/>
    </source>
</evidence>
<organism evidence="1 2">
    <name type="scientific">Pseudaestuariivita atlantica</name>
    <dbReference type="NCBI Taxonomy" id="1317121"/>
    <lineage>
        <taxon>Bacteria</taxon>
        <taxon>Pseudomonadati</taxon>
        <taxon>Pseudomonadota</taxon>
        <taxon>Alphaproteobacteria</taxon>
        <taxon>Rhodobacterales</taxon>
        <taxon>Paracoccaceae</taxon>
        <taxon>Pseudaestuariivita</taxon>
    </lineage>
</organism>
<comment type="caution">
    <text evidence="1">The sequence shown here is derived from an EMBL/GenBank/DDBJ whole genome shotgun (WGS) entry which is preliminary data.</text>
</comment>
<dbReference type="Proteomes" id="UP000036938">
    <property type="component" value="Unassembled WGS sequence"/>
</dbReference>
<gene>
    <name evidence="1" type="ORF">ATO11_04325</name>
</gene>
<dbReference type="AlphaFoldDB" id="A0A0L1JSA3"/>
<name>A0A0L1JSA3_9RHOB</name>
<accession>A0A0L1JSA3</accession>
<sequence length="97" mass="10687">MARALRLTIEHCQMKRQEIGAVKTHERLNGDLDTYTAKTDDEYMNTVLPLNAGQISDGAVVRPCFGNSSSTGKNRGPGQFGRVKTKITQYGIAFDPQ</sequence>
<keyword evidence="2" id="KW-1185">Reference proteome</keyword>
<protein>
    <submittedName>
        <fullName evidence="1">Uncharacterized protein</fullName>
    </submittedName>
</protein>
<reference evidence="1 2" key="1">
    <citation type="journal article" date="2015" name="Int. J. Syst. Evol. Microbiol.">
        <title>Aestuariivita atlantica sp. nov., isolated from deep sea sediment of the Atlantic Ocean.</title>
        <authorList>
            <person name="Li G."/>
            <person name="Lai Q."/>
            <person name="Du Y."/>
            <person name="Liu X."/>
            <person name="Sun F."/>
            <person name="Shao Z."/>
        </authorList>
    </citation>
    <scope>NUCLEOTIDE SEQUENCE [LARGE SCALE GENOMIC DNA]</scope>
    <source>
        <strain evidence="1 2">22II-S11-z3</strain>
    </source>
</reference>
<proteinExistence type="predicted"/>
<dbReference type="EMBL" id="AQQZ01000002">
    <property type="protein sequence ID" value="KNG94635.1"/>
    <property type="molecule type" value="Genomic_DNA"/>
</dbReference>